<sequence>MIENVKLSIIMPVYNAGKYLEDALKSVVDQKLPDMEIICVDDGSTDGSLEILEKFALLDARVKVFTQHRKGVGSARNLGLAKSVGKYIWFIDADDWIPHNSCEELYGIAEKNKADIVYFCVDYFDSMKQTIVENKWFNNFNGWVDEKYYNSLLSFEEYREFIFRLSGAIWHKFILRDFIIQNKIYFSENIFLMEDRLYCFDLFLKKPKIFFSLERFYTYRSNRIDNVMGRLSKDNILELNIFYYFQEVYNRIQKQSKSIEQKELLNNLLECFVMYYYRCHVNFKNAYYNKVLKIMKVIKQTQNLRYLHSMDSFKRCENLFKKKNIVKIVDKDITLTYINLFNIAFFRIKKTPFIFLGKFLGIPIFTFRNKDGVSKKIFLEFHFLKKLKNRIKYAAIYLELSIKRWKIPILS</sequence>
<protein>
    <submittedName>
        <fullName evidence="4">Glycosyltransferase, group 2 family protein</fullName>
        <ecNumber evidence="4">2.4.-.-</ecNumber>
    </submittedName>
</protein>
<dbReference type="EC" id="2.4.-.-" evidence="4"/>
<dbReference type="Gene3D" id="3.90.550.10">
    <property type="entry name" value="Spore Coat Polysaccharide Biosynthesis Protein SpsA, Chain A"/>
    <property type="match status" value="1"/>
</dbReference>
<dbReference type="InterPro" id="IPR001173">
    <property type="entry name" value="Glyco_trans_2-like"/>
</dbReference>
<dbReference type="Proteomes" id="UP000003953">
    <property type="component" value="Unassembled WGS sequence"/>
</dbReference>
<dbReference type="EMBL" id="DS990442">
    <property type="protein sequence ID" value="EEQ63221.1"/>
    <property type="molecule type" value="Genomic_DNA"/>
</dbReference>
<dbReference type="PANTHER" id="PTHR22916">
    <property type="entry name" value="GLYCOSYLTRANSFERASE"/>
    <property type="match status" value="1"/>
</dbReference>
<evidence type="ECO:0000313" key="5">
    <source>
        <dbReference type="Proteomes" id="UP000003953"/>
    </source>
</evidence>
<feature type="domain" description="Glycosyltransferase 2-like" evidence="3">
    <location>
        <begin position="8"/>
        <end position="161"/>
    </location>
</feature>
<dbReference type="CDD" id="cd00761">
    <property type="entry name" value="Glyco_tranf_GTA_type"/>
    <property type="match status" value="1"/>
</dbReference>
<reference evidence="5" key="1">
    <citation type="journal article" date="2014" name="Genome Announc.">
        <title>Draft genome sequences of six enterohepatic helicobacter species isolated from humans and one from rhesus macaques.</title>
        <authorList>
            <person name="Shen Z."/>
            <person name="Sheh A."/>
            <person name="Young S.K."/>
            <person name="Abouelliel A."/>
            <person name="Ward D.V."/>
            <person name="Earl A.M."/>
            <person name="Fox J.G."/>
        </authorList>
    </citation>
    <scope>NUCLEOTIDE SEQUENCE [LARGE SCALE GENOMIC DNA]</scope>
    <source>
        <strain evidence="5">MIT 98-5489</strain>
    </source>
</reference>
<dbReference type="PANTHER" id="PTHR22916:SF51">
    <property type="entry name" value="GLYCOSYLTRANSFERASE EPSH-RELATED"/>
    <property type="match status" value="1"/>
</dbReference>
<dbReference type="eggNOG" id="COG1216">
    <property type="taxonomic scope" value="Bacteria"/>
</dbReference>
<keyword evidence="1 4" id="KW-0328">Glycosyltransferase</keyword>
<accession>C5EZA6</accession>
<evidence type="ECO:0000256" key="2">
    <source>
        <dbReference type="ARBA" id="ARBA00022679"/>
    </source>
</evidence>
<dbReference type="Pfam" id="PF00535">
    <property type="entry name" value="Glycos_transf_2"/>
    <property type="match status" value="1"/>
</dbReference>
<dbReference type="HOGENOM" id="CLU_025996_25_1_7"/>
<proteinExistence type="predicted"/>
<name>C5EZA6_9HELI</name>
<evidence type="ECO:0000259" key="3">
    <source>
        <dbReference type="Pfam" id="PF00535"/>
    </source>
</evidence>
<organism evidence="4 5">
    <name type="scientific">Helicobacter pullorum MIT 98-5489</name>
    <dbReference type="NCBI Taxonomy" id="537972"/>
    <lineage>
        <taxon>Bacteria</taxon>
        <taxon>Pseudomonadati</taxon>
        <taxon>Campylobacterota</taxon>
        <taxon>Epsilonproteobacteria</taxon>
        <taxon>Campylobacterales</taxon>
        <taxon>Helicobacteraceae</taxon>
        <taxon>Helicobacter</taxon>
    </lineage>
</organism>
<gene>
    <name evidence="4" type="ORF">HPMG_00678</name>
</gene>
<dbReference type="GO" id="GO:0016758">
    <property type="term" value="F:hexosyltransferase activity"/>
    <property type="evidence" value="ECO:0007669"/>
    <property type="project" value="UniProtKB-ARBA"/>
</dbReference>
<evidence type="ECO:0000313" key="4">
    <source>
        <dbReference type="EMBL" id="EEQ63221.1"/>
    </source>
</evidence>
<dbReference type="AlphaFoldDB" id="C5EZA6"/>
<keyword evidence="2 4" id="KW-0808">Transferase</keyword>
<evidence type="ECO:0000256" key="1">
    <source>
        <dbReference type="ARBA" id="ARBA00022676"/>
    </source>
</evidence>
<keyword evidence="5" id="KW-1185">Reference proteome</keyword>
<dbReference type="SUPFAM" id="SSF53448">
    <property type="entry name" value="Nucleotide-diphospho-sugar transferases"/>
    <property type="match status" value="1"/>
</dbReference>
<dbReference type="InterPro" id="IPR029044">
    <property type="entry name" value="Nucleotide-diphossugar_trans"/>
</dbReference>